<evidence type="ECO:0008006" key="3">
    <source>
        <dbReference type="Google" id="ProtNLM"/>
    </source>
</evidence>
<evidence type="ECO:0000313" key="2">
    <source>
        <dbReference type="Proteomes" id="UP001140091"/>
    </source>
</evidence>
<name>A0A9W8J137_9AGAR</name>
<protein>
    <recommendedName>
        <fullName evidence="3">NACHT domain-containing protein</fullName>
    </recommendedName>
</protein>
<dbReference type="SUPFAM" id="SSF52540">
    <property type="entry name" value="P-loop containing nucleoside triphosphate hydrolases"/>
    <property type="match status" value="1"/>
</dbReference>
<dbReference type="InterPro" id="IPR011990">
    <property type="entry name" value="TPR-like_helical_dom_sf"/>
</dbReference>
<dbReference type="Proteomes" id="UP001140091">
    <property type="component" value="Unassembled WGS sequence"/>
</dbReference>
<dbReference type="EMBL" id="JANBPK010001064">
    <property type="protein sequence ID" value="KAJ2926357.1"/>
    <property type="molecule type" value="Genomic_DNA"/>
</dbReference>
<reference evidence="1" key="1">
    <citation type="submission" date="2022-06" db="EMBL/GenBank/DDBJ databases">
        <title>Genome Sequence of Candolleomyces eurysporus.</title>
        <authorList>
            <person name="Buettner E."/>
        </authorList>
    </citation>
    <scope>NUCLEOTIDE SEQUENCE</scope>
    <source>
        <strain evidence="1">VTCC 930004</strain>
    </source>
</reference>
<dbReference type="OrthoDB" id="3038309at2759"/>
<proteinExistence type="predicted"/>
<gene>
    <name evidence="1" type="ORF">H1R20_g10725</name>
</gene>
<dbReference type="Gene3D" id="1.25.40.10">
    <property type="entry name" value="Tetratricopeptide repeat domain"/>
    <property type="match status" value="1"/>
</dbReference>
<dbReference type="AlphaFoldDB" id="A0A9W8J137"/>
<evidence type="ECO:0000313" key="1">
    <source>
        <dbReference type="EMBL" id="KAJ2926357.1"/>
    </source>
</evidence>
<feature type="non-terminal residue" evidence="1">
    <location>
        <position position="1"/>
    </location>
</feature>
<organism evidence="1 2">
    <name type="scientific">Candolleomyces eurysporus</name>
    <dbReference type="NCBI Taxonomy" id="2828524"/>
    <lineage>
        <taxon>Eukaryota</taxon>
        <taxon>Fungi</taxon>
        <taxon>Dikarya</taxon>
        <taxon>Basidiomycota</taxon>
        <taxon>Agaricomycotina</taxon>
        <taxon>Agaricomycetes</taxon>
        <taxon>Agaricomycetidae</taxon>
        <taxon>Agaricales</taxon>
        <taxon>Agaricineae</taxon>
        <taxon>Psathyrellaceae</taxon>
        <taxon>Candolleomyces</taxon>
    </lineage>
</organism>
<dbReference type="SUPFAM" id="SSF48452">
    <property type="entry name" value="TPR-like"/>
    <property type="match status" value="1"/>
</dbReference>
<comment type="caution">
    <text evidence="1">The sequence shown here is derived from an EMBL/GenBank/DDBJ whole genome shotgun (WGS) entry which is preliminary data.</text>
</comment>
<sequence length="742" mass="82831">MTQIQEEFIHPPLDGSARLAIAIRILQAVHAGADAFPPLKSAVGLVLTIAQTAESFKNNKEEWKNLSAHIQLYMAAILKHLTDDRTGKLKAYTELLTKLKSKEVRDTIVQILRADDTLCLASPCRQMKDVIIPAFRKSLPQAGPLVIVIDGLDEADDRDLWNILRNDIPDLPSSICIVATSRPEPNAMSFLGDQGHVSLLSTSLIGRSETLSDIEQHVRKRLHEPPFRNFNPSDQLIRQFVSMTEGLFLWAEVNLKFLEQSIDPVKALEEIVDRSEKGFEVEGKLDALFDQIFSKIAWNKGAATAFKALMAPLVTQEVKISKQALLALHAINPAVNSKDIDTMASWLGSVLLDAPGSPIQLFHLSVMEFLTKRESESKPYFLNVEECHYTMAILTLDSILKDLRPGVPPLGFLSLHLGEKPKIMQIPPSLSDETLWYSCISFQYHVLGSGQKADLDLARKLRDVLVQLLDPLLEITAMWGEVTDVPALLRWVQSTFPDHFEDLFNDDDYHRIGTSLFAMYDWLYSSERVDEYHNALQGAITIFRHLNARKIAGADQILVEYLAVHATWCNLCRGSAHPEATEALEIYRLFEGKEEVVHQKCRGAVFLALATTHHAQNDQREAVEYLKEAVTAYRQLVGAGNHEYAASLASTLAVQGEMLKGADDQAGALDSARECLEMVLELTKKDYRTISALGARVSNAQPTVPEAVMYGPGLRLSLTRAYKTAIPWMNGEITGRLLHWSI</sequence>
<keyword evidence="2" id="KW-1185">Reference proteome</keyword>
<dbReference type="InterPro" id="IPR027417">
    <property type="entry name" value="P-loop_NTPase"/>
</dbReference>
<dbReference type="PANTHER" id="PTHR10039">
    <property type="entry name" value="AMELOGENIN"/>
    <property type="match status" value="1"/>
</dbReference>
<accession>A0A9W8J137</accession>